<proteinExistence type="inferred from homology"/>
<keyword evidence="2" id="KW-0732">Signal</keyword>
<dbReference type="PANTHER" id="PTHR35936">
    <property type="entry name" value="MEMBRANE-BOUND LYTIC MUREIN TRANSGLYCOSYLASE F"/>
    <property type="match status" value="1"/>
</dbReference>
<dbReference type="PANTHER" id="PTHR35936:SF19">
    <property type="entry name" value="AMINO-ACID-BINDING PROTEIN YXEM-RELATED"/>
    <property type="match status" value="1"/>
</dbReference>
<accession>A0A078KWJ2</accession>
<evidence type="ECO:0000256" key="1">
    <source>
        <dbReference type="ARBA" id="ARBA00010333"/>
    </source>
</evidence>
<dbReference type="InterPro" id="IPR001638">
    <property type="entry name" value="Solute-binding_3/MltF_N"/>
</dbReference>
<dbReference type="STRING" id="1034943.BN59_00332"/>
<dbReference type="SUPFAM" id="SSF53850">
    <property type="entry name" value="Periplasmic binding protein-like II"/>
    <property type="match status" value="1"/>
</dbReference>
<evidence type="ECO:0000313" key="5">
    <source>
        <dbReference type="Proteomes" id="UP000044071"/>
    </source>
</evidence>
<dbReference type="Pfam" id="PF00497">
    <property type="entry name" value="SBP_bac_3"/>
    <property type="match status" value="1"/>
</dbReference>
<organism evidence="4 5">
    <name type="scientific">Legionella massiliensis</name>
    <dbReference type="NCBI Taxonomy" id="1034943"/>
    <lineage>
        <taxon>Bacteria</taxon>
        <taxon>Pseudomonadati</taxon>
        <taxon>Pseudomonadota</taxon>
        <taxon>Gammaproteobacteria</taxon>
        <taxon>Legionellales</taxon>
        <taxon>Legionellaceae</taxon>
        <taxon>Legionella</taxon>
    </lineage>
</organism>
<dbReference type="EMBL" id="CCSB01000001">
    <property type="protein sequence ID" value="CDZ76068.1"/>
    <property type="molecule type" value="Genomic_DNA"/>
</dbReference>
<protein>
    <submittedName>
        <fullName evidence="4">Histidine-binding periplasmic protein</fullName>
    </submittedName>
</protein>
<dbReference type="SMART" id="SM00062">
    <property type="entry name" value="PBPb"/>
    <property type="match status" value="1"/>
</dbReference>
<feature type="domain" description="Solute-binding protein family 3/N-terminal" evidence="3">
    <location>
        <begin position="1"/>
        <end position="181"/>
    </location>
</feature>
<reference evidence="4 5" key="1">
    <citation type="submission" date="2014-06" db="EMBL/GenBank/DDBJ databases">
        <authorList>
            <person name="Urmite Genomes Urmite Genomes"/>
        </authorList>
    </citation>
    <scope>NUCLEOTIDE SEQUENCE [LARGE SCALE GENOMIC DNA]</scope>
</reference>
<dbReference type="AlphaFoldDB" id="A0A078KWJ2"/>
<dbReference type="OrthoDB" id="9768183at2"/>
<sequence>MSFYPLTFSQIFSDLLSNHIDIGLAAISITELRQETFLFSLPYLASSGQFVTATSSSISSLAGLHEKRVGSVEGTLFKALVQERFKNLVQIVEYPTLTEVFQALSNGKVDAVITDEAAAKYWVATNSTMFKLVGNGIPVGVGYGIMVNKSKGELIEKINKALLEMETDGAYLKIYNRYFSKFSNEQ</sequence>
<name>A0A078KWJ2_9GAMM</name>
<evidence type="ECO:0000256" key="2">
    <source>
        <dbReference type="ARBA" id="ARBA00022729"/>
    </source>
</evidence>
<comment type="similarity">
    <text evidence="1">Belongs to the bacterial solute-binding protein 3 family.</text>
</comment>
<dbReference type="Gene3D" id="3.40.190.10">
    <property type="entry name" value="Periplasmic binding protein-like II"/>
    <property type="match status" value="2"/>
</dbReference>
<gene>
    <name evidence="4" type="primary">hisJ</name>
    <name evidence="4" type="ORF">BN59_00332</name>
</gene>
<dbReference type="Proteomes" id="UP000044071">
    <property type="component" value="Unassembled WGS sequence"/>
</dbReference>
<evidence type="ECO:0000313" key="4">
    <source>
        <dbReference type="EMBL" id="CDZ76068.1"/>
    </source>
</evidence>
<dbReference type="eggNOG" id="COG0834">
    <property type="taxonomic scope" value="Bacteria"/>
</dbReference>
<keyword evidence="5" id="KW-1185">Reference proteome</keyword>
<evidence type="ECO:0000259" key="3">
    <source>
        <dbReference type="SMART" id="SM00062"/>
    </source>
</evidence>